<dbReference type="PROSITE" id="PS50850">
    <property type="entry name" value="MFS"/>
    <property type="match status" value="1"/>
</dbReference>
<feature type="transmembrane region" description="Helical" evidence="5">
    <location>
        <begin position="317"/>
        <end position="341"/>
    </location>
</feature>
<keyword evidence="2 5" id="KW-0812">Transmembrane</keyword>
<dbReference type="GO" id="GO:0022857">
    <property type="term" value="F:transmembrane transporter activity"/>
    <property type="evidence" value="ECO:0007669"/>
    <property type="project" value="InterPro"/>
</dbReference>
<sequence length="381" mass="38848">MRAAVSAMFLMNGFVVGSWAPLVPELAARHALSESRVGFLILALGLGSILIMPLSGALIARIGARPVLRVTSIACCFVLLPLVFAPAVPVLVAVLFVFGGVIGSMDIGMNANAVVVERRLKRAIMSSCHGFWSLGGLIGAASGGFLINWFGANMHAAIVAAVAFLIVLCAITRLAPDLPVSPDVKPRFRLTLAPMPYVVGLVALFSMVPEGAILDWGALYLRQDLGADVSYSGLAFGAVAATMATVRFVGDAVRRKFGAVRTVRYSALIAAAGLFVAAIAGSPAAAIAGFALSGIGIANLVPVALSAAGNLPGLPAGVGISIATSMGYSGILMAPALIGFIAEHNSFSVAFMSLAALFAVVLALSSVARHADIGEPATAGH</sequence>
<keyword evidence="8" id="KW-1185">Reference proteome</keyword>
<evidence type="ECO:0000256" key="4">
    <source>
        <dbReference type="ARBA" id="ARBA00023136"/>
    </source>
</evidence>
<feature type="domain" description="Major facilitator superfamily (MFS) profile" evidence="6">
    <location>
        <begin position="1"/>
        <end position="373"/>
    </location>
</feature>
<evidence type="ECO:0000313" key="8">
    <source>
        <dbReference type="Proteomes" id="UP001151234"/>
    </source>
</evidence>
<dbReference type="EMBL" id="JAPJZI010000002">
    <property type="protein sequence ID" value="MDA5401312.1"/>
    <property type="molecule type" value="Genomic_DNA"/>
</dbReference>
<dbReference type="CDD" id="cd17393">
    <property type="entry name" value="MFS_MosC_like"/>
    <property type="match status" value="1"/>
</dbReference>
<dbReference type="SUPFAM" id="SSF103473">
    <property type="entry name" value="MFS general substrate transporter"/>
    <property type="match status" value="1"/>
</dbReference>
<dbReference type="InterPro" id="IPR011701">
    <property type="entry name" value="MFS"/>
</dbReference>
<proteinExistence type="predicted"/>
<feature type="transmembrane region" description="Helical" evidence="5">
    <location>
        <begin position="156"/>
        <end position="176"/>
    </location>
</feature>
<dbReference type="InterPro" id="IPR051788">
    <property type="entry name" value="MFS_Transporter"/>
</dbReference>
<name>A0A9X3UMP9_9HYPH</name>
<evidence type="ECO:0000256" key="3">
    <source>
        <dbReference type="ARBA" id="ARBA00022989"/>
    </source>
</evidence>
<evidence type="ECO:0000256" key="5">
    <source>
        <dbReference type="SAM" id="Phobius"/>
    </source>
</evidence>
<dbReference type="Proteomes" id="UP001151234">
    <property type="component" value="Unassembled WGS sequence"/>
</dbReference>
<reference evidence="7" key="1">
    <citation type="submission" date="2022-11" db="EMBL/GenBank/DDBJ databases">
        <title>Draft genome sequence of Hoeflea poritis E7-10 and Hoeflea prorocentri PM5-8, separated from scleractinian coral Porites lutea and marine dinoflagellate.</title>
        <authorList>
            <person name="Zhang G."/>
            <person name="Wei Q."/>
            <person name="Cai L."/>
        </authorList>
    </citation>
    <scope>NUCLEOTIDE SEQUENCE</scope>
    <source>
        <strain evidence="7">PM5-8</strain>
    </source>
</reference>
<evidence type="ECO:0000256" key="1">
    <source>
        <dbReference type="ARBA" id="ARBA00004141"/>
    </source>
</evidence>
<dbReference type="GO" id="GO:0016020">
    <property type="term" value="C:membrane"/>
    <property type="evidence" value="ECO:0007669"/>
    <property type="project" value="UniProtKB-SubCell"/>
</dbReference>
<dbReference type="InterPro" id="IPR036259">
    <property type="entry name" value="MFS_trans_sf"/>
</dbReference>
<organism evidence="7 8">
    <name type="scientific">Hoeflea prorocentri</name>
    <dbReference type="NCBI Taxonomy" id="1922333"/>
    <lineage>
        <taxon>Bacteria</taxon>
        <taxon>Pseudomonadati</taxon>
        <taxon>Pseudomonadota</taxon>
        <taxon>Alphaproteobacteria</taxon>
        <taxon>Hyphomicrobiales</taxon>
        <taxon>Rhizobiaceae</taxon>
        <taxon>Hoeflea</taxon>
    </lineage>
</organism>
<evidence type="ECO:0000313" key="7">
    <source>
        <dbReference type="EMBL" id="MDA5401312.1"/>
    </source>
</evidence>
<gene>
    <name evidence="7" type="ORF">OQ273_22255</name>
</gene>
<dbReference type="PANTHER" id="PTHR23514">
    <property type="entry name" value="BYPASS OF STOP CODON PROTEIN 6"/>
    <property type="match status" value="1"/>
</dbReference>
<dbReference type="AlphaFoldDB" id="A0A9X3UMP9"/>
<feature type="transmembrane region" description="Helical" evidence="5">
    <location>
        <begin position="286"/>
        <end position="305"/>
    </location>
</feature>
<comment type="subcellular location">
    <subcellularLocation>
        <location evidence="1">Membrane</location>
        <topology evidence="1">Multi-pass membrane protein</topology>
    </subcellularLocation>
</comment>
<keyword evidence="4 5" id="KW-0472">Membrane</keyword>
<keyword evidence="3 5" id="KW-1133">Transmembrane helix</keyword>
<feature type="transmembrane region" description="Helical" evidence="5">
    <location>
        <begin position="67"/>
        <end position="84"/>
    </location>
</feature>
<protein>
    <submittedName>
        <fullName evidence="7">MFS transporter</fullName>
    </submittedName>
</protein>
<feature type="transmembrane region" description="Helical" evidence="5">
    <location>
        <begin position="188"/>
        <end position="209"/>
    </location>
</feature>
<accession>A0A9X3UMP9</accession>
<evidence type="ECO:0000259" key="6">
    <source>
        <dbReference type="PROSITE" id="PS50850"/>
    </source>
</evidence>
<dbReference type="Pfam" id="PF07690">
    <property type="entry name" value="MFS_1"/>
    <property type="match status" value="1"/>
</dbReference>
<dbReference type="InterPro" id="IPR020846">
    <property type="entry name" value="MFS_dom"/>
</dbReference>
<comment type="caution">
    <text evidence="7">The sequence shown here is derived from an EMBL/GenBank/DDBJ whole genome shotgun (WGS) entry which is preliminary data.</text>
</comment>
<dbReference type="RefSeq" id="WP_267993303.1">
    <property type="nucleotide sequence ID" value="NZ_JAPJZI010000002.1"/>
</dbReference>
<feature type="transmembrane region" description="Helical" evidence="5">
    <location>
        <begin position="90"/>
        <end position="109"/>
    </location>
</feature>
<feature type="transmembrane region" description="Helical" evidence="5">
    <location>
        <begin position="347"/>
        <end position="368"/>
    </location>
</feature>
<feature type="transmembrane region" description="Helical" evidence="5">
    <location>
        <begin position="37"/>
        <end position="60"/>
    </location>
</feature>
<dbReference type="Gene3D" id="1.20.1250.20">
    <property type="entry name" value="MFS general substrate transporter like domains"/>
    <property type="match status" value="2"/>
</dbReference>
<dbReference type="PANTHER" id="PTHR23514:SF13">
    <property type="entry name" value="INNER MEMBRANE PROTEIN YBJJ"/>
    <property type="match status" value="1"/>
</dbReference>
<feature type="transmembrane region" description="Helical" evidence="5">
    <location>
        <begin position="130"/>
        <end position="150"/>
    </location>
</feature>
<feature type="transmembrane region" description="Helical" evidence="5">
    <location>
        <begin position="229"/>
        <end position="250"/>
    </location>
</feature>
<feature type="transmembrane region" description="Helical" evidence="5">
    <location>
        <begin position="262"/>
        <end position="280"/>
    </location>
</feature>
<evidence type="ECO:0000256" key="2">
    <source>
        <dbReference type="ARBA" id="ARBA00022692"/>
    </source>
</evidence>